<keyword evidence="4 9" id="KW-0812">Transmembrane</keyword>
<feature type="transmembrane region" description="Helical" evidence="9">
    <location>
        <begin position="291"/>
        <end position="313"/>
    </location>
</feature>
<proteinExistence type="inferred from homology"/>
<feature type="transmembrane region" description="Helical" evidence="9">
    <location>
        <begin position="254"/>
        <end position="279"/>
    </location>
</feature>
<evidence type="ECO:0000256" key="9">
    <source>
        <dbReference type="RuleBase" id="RU363073"/>
    </source>
</evidence>
<dbReference type="GO" id="GO:0006914">
    <property type="term" value="P:autophagy"/>
    <property type="evidence" value="ECO:0007669"/>
    <property type="project" value="UniProtKB-KW"/>
</dbReference>
<dbReference type="InterPro" id="IPR036259">
    <property type="entry name" value="MFS_trans_sf"/>
</dbReference>
<keyword evidence="5 9" id="KW-1133">Transmembrane helix</keyword>
<evidence type="ECO:0000256" key="5">
    <source>
        <dbReference type="ARBA" id="ARBA00022989"/>
    </source>
</evidence>
<feature type="region of interest" description="Disordered" evidence="10">
    <location>
        <begin position="29"/>
        <end position="59"/>
    </location>
</feature>
<protein>
    <recommendedName>
        <fullName evidence="9">Autophagy-related protein</fullName>
    </recommendedName>
</protein>
<accession>A0A0G4PCH4</accession>
<evidence type="ECO:0000256" key="6">
    <source>
        <dbReference type="ARBA" id="ARBA00023006"/>
    </source>
</evidence>
<evidence type="ECO:0000256" key="3">
    <source>
        <dbReference type="ARBA" id="ARBA00022448"/>
    </source>
</evidence>
<dbReference type="PANTHER" id="PTHR23519">
    <property type="entry name" value="AUTOPHAGY-RELATED PROTEIN 22"/>
    <property type="match status" value="1"/>
</dbReference>
<evidence type="ECO:0000256" key="7">
    <source>
        <dbReference type="ARBA" id="ARBA00023136"/>
    </source>
</evidence>
<sequence length="552" mass="60895">MSISRNSEYLNVLFASGITADRNMNVDRDSVDETVNRDDDGDKQGLRTTERDVQSNPDDLEQANSKAAFNSKKALWAFLVLCYSTGPTASMVSNYVTAAILSAANLLGHQAGSDKPCSRRGTNISCLVKFGGGEIDYNSYTLYLRSISRATEGVVSILTAGLADYANYRKTMMMTSIFLFGTLALPFAGLTGKTYSHLTALSVLYCFLTTVGGIYTVIEGSYIPIFMRSTGWFRESRVAATTGERTTWNKGVSISVLALVSSNIGGLTALIIGIILVYGRGSYVQVGYFNYLLAITIGGCITILFALLGQYLLPSVPGKEFDHSKTRFPLLVAFRNWLKLLKSATRYSEAFKFCIGWVMWNTGYSNHLQLIGALFLQVTGFSRSSGVYSVWSFTSVIFACIGSLSFMYLYPRLRLPVKSYAYGFLVVNILCVLWGCIGISNHVTIGYKHQAEFWIEQVLFMSTSSALRAYNRAIYSSMIPENSEAQFFGLEITLDLATGWINPLVMGIIQDRTHNLRFPMIPNLLLMLVGLGLYSQVDISKGIEQAKVALSQ</sequence>
<dbReference type="EMBL" id="HG793144">
    <property type="protein sequence ID" value="CRL24007.1"/>
    <property type="molecule type" value="Genomic_DNA"/>
</dbReference>
<evidence type="ECO:0000256" key="8">
    <source>
        <dbReference type="ARBA" id="ARBA00024801"/>
    </source>
</evidence>
<feature type="transmembrane region" description="Helical" evidence="9">
    <location>
        <begin position="388"/>
        <end position="410"/>
    </location>
</feature>
<comment type="subcellular location">
    <subcellularLocation>
        <location evidence="1 9">Vacuole membrane</location>
        <topology evidence="1 9">Multi-pass membrane protein</topology>
    </subcellularLocation>
</comment>
<comment type="caution">
    <text evidence="9">Lacks conserved residue(s) required for the propagation of feature annotation.</text>
</comment>
<evidence type="ECO:0000313" key="12">
    <source>
        <dbReference type="Proteomes" id="UP000053732"/>
    </source>
</evidence>
<comment type="function">
    <text evidence="8 9">Vacuolar effluxer which mediate the efflux of amino acids resulting from autophagic degradation. The release of autophagic amino acids allows the maintenance of protein synthesis and viability during nitrogen starvation.</text>
</comment>
<dbReference type="GO" id="GO:0032974">
    <property type="term" value="P:amino acid transmembrane export from vacuole"/>
    <property type="evidence" value="ECO:0007669"/>
    <property type="project" value="TreeGrafter"/>
</dbReference>
<dbReference type="InterPro" id="IPR024671">
    <property type="entry name" value="Atg22-like"/>
</dbReference>
<keyword evidence="9" id="KW-0029">Amino-acid transport</keyword>
<keyword evidence="6 9" id="KW-0072">Autophagy</keyword>
<keyword evidence="12" id="KW-1185">Reference proteome</keyword>
<keyword evidence="7 9" id="KW-0472">Membrane</keyword>
<dbReference type="AlphaFoldDB" id="A0A0G4PCH4"/>
<evidence type="ECO:0000256" key="2">
    <source>
        <dbReference type="ARBA" id="ARBA00006978"/>
    </source>
</evidence>
<dbReference type="GO" id="GO:0005774">
    <property type="term" value="C:vacuolar membrane"/>
    <property type="evidence" value="ECO:0007669"/>
    <property type="project" value="UniProtKB-SubCell"/>
</dbReference>
<comment type="similarity">
    <text evidence="2 9">Belongs to the ATG22 family.</text>
</comment>
<name>A0A0G4PCH4_PENC3</name>
<feature type="compositionally biased region" description="Basic and acidic residues" evidence="10">
    <location>
        <begin position="29"/>
        <end position="53"/>
    </location>
</feature>
<evidence type="ECO:0000256" key="1">
    <source>
        <dbReference type="ARBA" id="ARBA00004128"/>
    </source>
</evidence>
<evidence type="ECO:0000256" key="10">
    <source>
        <dbReference type="SAM" id="MobiDB-lite"/>
    </source>
</evidence>
<feature type="transmembrane region" description="Helical" evidence="9">
    <location>
        <begin position="422"/>
        <end position="440"/>
    </location>
</feature>
<dbReference type="STRING" id="1429867.A0A0G4PCH4"/>
<evidence type="ECO:0000256" key="4">
    <source>
        <dbReference type="ARBA" id="ARBA00022692"/>
    </source>
</evidence>
<keyword evidence="3 9" id="KW-0813">Transport</keyword>
<keyword evidence="9" id="KW-0926">Vacuole</keyword>
<dbReference type="PANTHER" id="PTHR23519:SF2">
    <property type="entry name" value="AUTOPHAGY-RELATED PROTEIN 22"/>
    <property type="match status" value="1"/>
</dbReference>
<evidence type="ECO:0000313" key="11">
    <source>
        <dbReference type="EMBL" id="CRL24007.1"/>
    </source>
</evidence>
<feature type="transmembrane region" description="Helical" evidence="9">
    <location>
        <begin position="172"/>
        <end position="191"/>
    </location>
</feature>
<organism evidence="11 12">
    <name type="scientific">Penicillium camemberti (strain FM 013)</name>
    <dbReference type="NCBI Taxonomy" id="1429867"/>
    <lineage>
        <taxon>Eukaryota</taxon>
        <taxon>Fungi</taxon>
        <taxon>Dikarya</taxon>
        <taxon>Ascomycota</taxon>
        <taxon>Pezizomycotina</taxon>
        <taxon>Eurotiomycetes</taxon>
        <taxon>Eurotiomycetidae</taxon>
        <taxon>Eurotiales</taxon>
        <taxon>Aspergillaceae</taxon>
        <taxon>Penicillium</taxon>
    </lineage>
</organism>
<feature type="transmembrane region" description="Helical" evidence="9">
    <location>
        <begin position="198"/>
        <end position="218"/>
    </location>
</feature>
<dbReference type="InterPro" id="IPR050495">
    <property type="entry name" value="ATG22/LtaA_families"/>
</dbReference>
<reference evidence="11 12" key="1">
    <citation type="journal article" date="2014" name="Nat. Commun.">
        <title>Multiple recent horizontal transfers of a large genomic region in cheese making fungi.</title>
        <authorList>
            <person name="Cheeseman K."/>
            <person name="Ropars J."/>
            <person name="Renault P."/>
            <person name="Dupont J."/>
            <person name="Gouzy J."/>
            <person name="Branca A."/>
            <person name="Abraham A.L."/>
            <person name="Ceppi M."/>
            <person name="Conseiller E."/>
            <person name="Debuchy R."/>
            <person name="Malagnac F."/>
            <person name="Goarin A."/>
            <person name="Silar P."/>
            <person name="Lacoste S."/>
            <person name="Sallet E."/>
            <person name="Bensimon A."/>
            <person name="Giraud T."/>
            <person name="Brygoo Y."/>
        </authorList>
    </citation>
    <scope>NUCLEOTIDE SEQUENCE [LARGE SCALE GENOMIC DNA]</scope>
    <source>
        <strain evidence="12">FM 013</strain>
    </source>
</reference>
<dbReference type="SUPFAM" id="SSF103473">
    <property type="entry name" value="MFS general substrate transporter"/>
    <property type="match status" value="1"/>
</dbReference>
<feature type="transmembrane region" description="Helical" evidence="9">
    <location>
        <begin position="74"/>
        <end position="96"/>
    </location>
</feature>
<dbReference type="Proteomes" id="UP000053732">
    <property type="component" value="Unassembled WGS sequence"/>
</dbReference>
<dbReference type="Pfam" id="PF11700">
    <property type="entry name" value="ATG22"/>
    <property type="match status" value="1"/>
</dbReference>
<gene>
    <name evidence="11" type="ORF">PCAMFM013_S011g000001</name>
</gene>